<dbReference type="EMBL" id="DVHE01000003">
    <property type="protein sequence ID" value="HIR49754.1"/>
    <property type="molecule type" value="Genomic_DNA"/>
</dbReference>
<dbReference type="Pfam" id="PF00583">
    <property type="entry name" value="Acetyltransf_1"/>
    <property type="match status" value="1"/>
</dbReference>
<comment type="caution">
    <text evidence="2">The sequence shown here is derived from an EMBL/GenBank/DDBJ whole genome shotgun (WGS) entry which is preliminary data.</text>
</comment>
<dbReference type="AlphaFoldDB" id="A0A9D1DF84"/>
<dbReference type="GO" id="GO:0016747">
    <property type="term" value="F:acyltransferase activity, transferring groups other than amino-acyl groups"/>
    <property type="evidence" value="ECO:0007669"/>
    <property type="project" value="InterPro"/>
</dbReference>
<dbReference type="InterPro" id="IPR016181">
    <property type="entry name" value="Acyl_CoA_acyltransferase"/>
</dbReference>
<dbReference type="SUPFAM" id="SSF55729">
    <property type="entry name" value="Acyl-CoA N-acyltransferases (Nat)"/>
    <property type="match status" value="1"/>
</dbReference>
<dbReference type="PROSITE" id="PS51186">
    <property type="entry name" value="GNAT"/>
    <property type="match status" value="1"/>
</dbReference>
<sequence length="183" mass="20719">MMITERTLTLRDGRTAVLRSPREADIPSLLELLRRVTEETDFLMRYPEEAGEITPEQEKAFIEDVNGHAHNAMVLCVVEGRVVGSCSISTSHRIKLRHRAGIGISVLRDFWGQGIGTALLETVIEAARRNPNLLQIELEFIEGNHRARRLYEKMGFRIVGLHPNAIQLKDGTLLHEYLMALPL</sequence>
<evidence type="ECO:0000313" key="3">
    <source>
        <dbReference type="Proteomes" id="UP000824239"/>
    </source>
</evidence>
<dbReference type="Gene3D" id="3.40.630.30">
    <property type="match status" value="1"/>
</dbReference>
<gene>
    <name evidence="2" type="ORF">IAA53_00470</name>
</gene>
<protein>
    <submittedName>
        <fullName evidence="2">GNAT family N-acetyltransferase</fullName>
    </submittedName>
</protein>
<dbReference type="PANTHER" id="PTHR43415:SF3">
    <property type="entry name" value="GNAT-FAMILY ACETYLTRANSFERASE"/>
    <property type="match status" value="1"/>
</dbReference>
<organism evidence="2 3">
    <name type="scientific">Candidatus Avoscillospira avicola</name>
    <dbReference type="NCBI Taxonomy" id="2840706"/>
    <lineage>
        <taxon>Bacteria</taxon>
        <taxon>Bacillati</taxon>
        <taxon>Bacillota</taxon>
        <taxon>Clostridia</taxon>
        <taxon>Eubacteriales</taxon>
        <taxon>Oscillospiraceae</taxon>
        <taxon>Oscillospiraceae incertae sedis</taxon>
        <taxon>Candidatus Avoscillospira</taxon>
    </lineage>
</organism>
<evidence type="ECO:0000313" key="2">
    <source>
        <dbReference type="EMBL" id="HIR49754.1"/>
    </source>
</evidence>
<proteinExistence type="predicted"/>
<dbReference type="InterPro" id="IPR000182">
    <property type="entry name" value="GNAT_dom"/>
</dbReference>
<name>A0A9D1DF84_9FIRM</name>
<evidence type="ECO:0000259" key="1">
    <source>
        <dbReference type="PROSITE" id="PS51186"/>
    </source>
</evidence>
<dbReference type="CDD" id="cd04301">
    <property type="entry name" value="NAT_SF"/>
    <property type="match status" value="1"/>
</dbReference>
<reference evidence="2" key="1">
    <citation type="submission" date="2020-10" db="EMBL/GenBank/DDBJ databases">
        <authorList>
            <person name="Gilroy R."/>
        </authorList>
    </citation>
    <scope>NUCLEOTIDE SEQUENCE</scope>
    <source>
        <strain evidence="2">ChiBcec15-4380</strain>
    </source>
</reference>
<reference evidence="2" key="2">
    <citation type="journal article" date="2021" name="PeerJ">
        <title>Extensive microbial diversity within the chicken gut microbiome revealed by metagenomics and culture.</title>
        <authorList>
            <person name="Gilroy R."/>
            <person name="Ravi A."/>
            <person name="Getino M."/>
            <person name="Pursley I."/>
            <person name="Horton D.L."/>
            <person name="Alikhan N.F."/>
            <person name="Baker D."/>
            <person name="Gharbi K."/>
            <person name="Hall N."/>
            <person name="Watson M."/>
            <person name="Adriaenssens E.M."/>
            <person name="Foster-Nyarko E."/>
            <person name="Jarju S."/>
            <person name="Secka A."/>
            <person name="Antonio M."/>
            <person name="Oren A."/>
            <person name="Chaudhuri R.R."/>
            <person name="La Ragione R."/>
            <person name="Hildebrand F."/>
            <person name="Pallen M.J."/>
        </authorList>
    </citation>
    <scope>NUCLEOTIDE SEQUENCE</scope>
    <source>
        <strain evidence="2">ChiBcec15-4380</strain>
    </source>
</reference>
<dbReference type="PANTHER" id="PTHR43415">
    <property type="entry name" value="SPERMIDINE N(1)-ACETYLTRANSFERASE"/>
    <property type="match status" value="1"/>
</dbReference>
<dbReference type="Proteomes" id="UP000824239">
    <property type="component" value="Unassembled WGS sequence"/>
</dbReference>
<accession>A0A9D1DF84</accession>
<feature type="domain" description="N-acetyltransferase" evidence="1">
    <location>
        <begin position="16"/>
        <end position="183"/>
    </location>
</feature>